<organism evidence="1 2">
    <name type="scientific">Pristionchus fissidentatus</name>
    <dbReference type="NCBI Taxonomy" id="1538716"/>
    <lineage>
        <taxon>Eukaryota</taxon>
        <taxon>Metazoa</taxon>
        <taxon>Ecdysozoa</taxon>
        <taxon>Nematoda</taxon>
        <taxon>Chromadorea</taxon>
        <taxon>Rhabditida</taxon>
        <taxon>Rhabditina</taxon>
        <taxon>Diplogasteromorpha</taxon>
        <taxon>Diplogasteroidea</taxon>
        <taxon>Neodiplogasteridae</taxon>
        <taxon>Pristionchus</taxon>
    </lineage>
</organism>
<protein>
    <submittedName>
        <fullName evidence="1">Uncharacterized protein</fullName>
    </submittedName>
</protein>
<dbReference type="Proteomes" id="UP001432322">
    <property type="component" value="Unassembled WGS sequence"/>
</dbReference>
<gene>
    <name evidence="1" type="ORF">PFISCL1PPCAC_16242</name>
</gene>
<sequence length="205" mass="22805">VAPPSSYQMSRVLEFTLQCKIIEDRDTILRRPEVREAIEESGYDLPPEKKDVSEERMCEPDANPAAGAAFDSAEVSDNETAITCANFYSDTVICRVMFVYMGTKGVCNKKVNREDGETTTLSKLIRAVAQKCPVAIEKCRVFSCARDWGNVKEVDVNKKPMVELKKLSKMVKGIARANFIVDCINTEPESGRIHPFEVTIGSSAE</sequence>
<feature type="non-terminal residue" evidence="1">
    <location>
        <position position="1"/>
    </location>
</feature>
<comment type="caution">
    <text evidence="1">The sequence shown here is derived from an EMBL/GenBank/DDBJ whole genome shotgun (WGS) entry which is preliminary data.</text>
</comment>
<accession>A0AAV5W3M6</accession>
<evidence type="ECO:0000313" key="1">
    <source>
        <dbReference type="EMBL" id="GMT24945.1"/>
    </source>
</evidence>
<keyword evidence="2" id="KW-1185">Reference proteome</keyword>
<name>A0AAV5W3M6_9BILA</name>
<reference evidence="1" key="1">
    <citation type="submission" date="2023-10" db="EMBL/GenBank/DDBJ databases">
        <title>Genome assembly of Pristionchus species.</title>
        <authorList>
            <person name="Yoshida K."/>
            <person name="Sommer R.J."/>
        </authorList>
    </citation>
    <scope>NUCLEOTIDE SEQUENCE</scope>
    <source>
        <strain evidence="1">RS5133</strain>
    </source>
</reference>
<dbReference type="EMBL" id="BTSY01000004">
    <property type="protein sequence ID" value="GMT24945.1"/>
    <property type="molecule type" value="Genomic_DNA"/>
</dbReference>
<dbReference type="AlphaFoldDB" id="A0AAV5W3M6"/>
<evidence type="ECO:0000313" key="2">
    <source>
        <dbReference type="Proteomes" id="UP001432322"/>
    </source>
</evidence>
<proteinExistence type="predicted"/>